<evidence type="ECO:0000256" key="1">
    <source>
        <dbReference type="SAM" id="SignalP"/>
    </source>
</evidence>
<organism evidence="2 3">
    <name type="scientific">Pseudomonas fluorescens</name>
    <dbReference type="NCBI Taxonomy" id="294"/>
    <lineage>
        <taxon>Bacteria</taxon>
        <taxon>Pseudomonadati</taxon>
        <taxon>Pseudomonadota</taxon>
        <taxon>Gammaproteobacteria</taxon>
        <taxon>Pseudomonadales</taxon>
        <taxon>Pseudomonadaceae</taxon>
        <taxon>Pseudomonas</taxon>
    </lineage>
</organism>
<protein>
    <recommendedName>
        <fullName evidence="4">DUF1090 domain-containing protein</fullName>
    </recommendedName>
</protein>
<dbReference type="RefSeq" id="WP_123594878.1">
    <property type="nucleotide sequence ID" value="NZ_MOBZ01000018.1"/>
</dbReference>
<dbReference type="EMBL" id="MOBZ01000018">
    <property type="protein sequence ID" value="ROO04961.1"/>
    <property type="molecule type" value="Genomic_DNA"/>
</dbReference>
<sequence length="126" mass="14418">MRSSLFCNLALLIGSVLIIDSSWAGARESCAQRHAELVFQIERADKSDNVYRKSGLEQALANVERYCREPSAQDDRSSAIEKAEAEVRRRQNYLEAARQYGDVKVIKKQEARLERAQTKLQKLMDE</sequence>
<comment type="caution">
    <text evidence="2">The sequence shown here is derived from an EMBL/GenBank/DDBJ whole genome shotgun (WGS) entry which is preliminary data.</text>
</comment>
<dbReference type="Proteomes" id="UP000283619">
    <property type="component" value="Unassembled WGS sequence"/>
</dbReference>
<name>A0A423P1S9_PSEFL</name>
<dbReference type="AlphaFoldDB" id="A0A423P1S9"/>
<feature type="chain" id="PRO_5019161976" description="DUF1090 domain-containing protein" evidence="1">
    <location>
        <begin position="27"/>
        <end position="126"/>
    </location>
</feature>
<evidence type="ECO:0000313" key="2">
    <source>
        <dbReference type="EMBL" id="ROO04961.1"/>
    </source>
</evidence>
<proteinExistence type="predicted"/>
<dbReference type="Pfam" id="PF06476">
    <property type="entry name" value="DUF1090"/>
    <property type="match status" value="1"/>
</dbReference>
<accession>A0A423P1S9</accession>
<gene>
    <name evidence="2" type="ORF">BK673_22165</name>
</gene>
<evidence type="ECO:0000313" key="3">
    <source>
        <dbReference type="Proteomes" id="UP000283619"/>
    </source>
</evidence>
<evidence type="ECO:0008006" key="4">
    <source>
        <dbReference type="Google" id="ProtNLM"/>
    </source>
</evidence>
<keyword evidence="1" id="KW-0732">Signal</keyword>
<feature type="signal peptide" evidence="1">
    <location>
        <begin position="1"/>
        <end position="26"/>
    </location>
</feature>
<dbReference type="InterPro" id="IPR009468">
    <property type="entry name" value="DUF1090"/>
</dbReference>
<reference evidence="2 3" key="1">
    <citation type="submission" date="2016-10" db="EMBL/GenBank/DDBJ databases">
        <title>Comparative genome analysis of multiple Pseudomonas spp. focuses on biocontrol and plant growth promoting traits.</title>
        <authorList>
            <person name="Tao X.-Y."/>
            <person name="Taylor C.G."/>
        </authorList>
    </citation>
    <scope>NUCLEOTIDE SEQUENCE [LARGE SCALE GENOMIC DNA]</scope>
    <source>
        <strain evidence="2 3">36G2</strain>
    </source>
</reference>